<comment type="caution">
    <text evidence="2">The sequence shown here is derived from an EMBL/GenBank/DDBJ whole genome shotgun (WGS) entry which is preliminary data.</text>
</comment>
<evidence type="ECO:0000256" key="1">
    <source>
        <dbReference type="SAM" id="MobiDB-lite"/>
    </source>
</evidence>
<proteinExistence type="predicted"/>
<evidence type="ECO:0000313" key="2">
    <source>
        <dbReference type="EMBL" id="MFN6543553.1"/>
    </source>
</evidence>
<dbReference type="RefSeq" id="WP_409543108.1">
    <property type="nucleotide sequence ID" value="NZ_JBKBDD010000003.1"/>
</dbReference>
<evidence type="ECO:0000313" key="3">
    <source>
        <dbReference type="Proteomes" id="UP001635816"/>
    </source>
</evidence>
<feature type="region of interest" description="Disordered" evidence="1">
    <location>
        <begin position="1"/>
        <end position="59"/>
    </location>
</feature>
<dbReference type="EMBL" id="JBKBDD010000003">
    <property type="protein sequence ID" value="MFN6543553.1"/>
    <property type="molecule type" value="Genomic_DNA"/>
</dbReference>
<accession>A0ABW9L8K5</accession>
<sequence>MTTTSTSADAGQRRARKKPQATERKASSGPGKTSKTAGRGAPANRSDQTGPPPWVGEWPRLDGPQAPRFYWANPERDVADDTDSVKAAKFTSRVTASRCLPWQWDGLRDGMLRNAEGLWLHRIWCLVCTRQQGKTWIMVARILYGLFYLGETAVYSAQRGQTADAVFARVVSIIESRPSLAARLISKTGGKQGRGDITVRARNGKIAHLRCGVRSTDLGRGLDQIDLVVFDEAYNLTEAEVAALTGAQIASPNAQTIYTSTAPVASIHAFCSIFAGVRELGLKGHKNPENGDPELLFSEFAAPDPPKDERKRAEMRLDREMWRLASPSHGVISKDRDIDSIRKVLCINAAGIALWEADYLGWGEWPVTETSREPIIPIEEVWVPLKRLDAVLAGQIVIAVSRTQDKKRWAFAAGQRTIHGEVALELGKYAEMNIGQAARYLLTVIQKFDPVEIIIEGHDPGVDLVPVMRRLGYDLRVTTLNEFSIASSSFIDHAFSGDICHTDQPIIREGLEQAAMRELPRGDRVIDTKEGSVAQVVAFMLALWGVLEFAEEDTPAALPVGAEGGDVDELASAHSGYLEQFEATSSHFADWDLTT</sequence>
<organism evidence="2 3">
    <name type="scientific">Mycolicibacterium nivoides</name>
    <dbReference type="NCBI Taxonomy" id="2487344"/>
    <lineage>
        <taxon>Bacteria</taxon>
        <taxon>Bacillati</taxon>
        <taxon>Actinomycetota</taxon>
        <taxon>Actinomycetes</taxon>
        <taxon>Mycobacteriales</taxon>
        <taxon>Mycobacteriaceae</taxon>
        <taxon>Mycolicibacterium</taxon>
    </lineage>
</organism>
<gene>
    <name evidence="2" type="ORF">ACK4CT_10215</name>
</gene>
<keyword evidence="3" id="KW-1185">Reference proteome</keyword>
<protein>
    <recommendedName>
        <fullName evidence="4">Terminase</fullName>
    </recommendedName>
</protein>
<dbReference type="Proteomes" id="UP001635816">
    <property type="component" value="Unassembled WGS sequence"/>
</dbReference>
<dbReference type="InterPro" id="IPR027417">
    <property type="entry name" value="P-loop_NTPase"/>
</dbReference>
<name>A0ABW9L8K5_9MYCO</name>
<reference evidence="2 3" key="1">
    <citation type="submission" date="2024-12" db="EMBL/GenBank/DDBJ databases">
        <title>The coexistence of Mycolicibacterium septicum and Mycolicibacterium nivoides in clinical samples.</title>
        <authorList>
            <person name="Wang C."/>
            <person name="Feng Y."/>
            <person name="Zong Z."/>
        </authorList>
    </citation>
    <scope>NUCLEOTIDE SEQUENCE [LARGE SCALE GENOMIC DNA]</scope>
    <source>
        <strain evidence="2 3">120309</strain>
    </source>
</reference>
<dbReference type="Gene3D" id="3.40.50.300">
    <property type="entry name" value="P-loop containing nucleotide triphosphate hydrolases"/>
    <property type="match status" value="1"/>
</dbReference>
<evidence type="ECO:0008006" key="4">
    <source>
        <dbReference type="Google" id="ProtNLM"/>
    </source>
</evidence>